<accession>D7GYA5</accession>
<keyword evidence="2" id="KW-0808">Transferase</keyword>
<reference evidence="2 3" key="1">
    <citation type="journal article" date="2008" name="Nature">
        <title>The genome of the model beetle and pest Tribolium castaneum.</title>
        <authorList>
            <consortium name="Tribolium Genome Sequencing Consortium"/>
            <person name="Richards S."/>
            <person name="Gibbs R.A."/>
            <person name="Weinstock G.M."/>
            <person name="Brown S.J."/>
            <person name="Denell R."/>
            <person name="Beeman R.W."/>
            <person name="Gibbs R."/>
            <person name="Beeman R.W."/>
            <person name="Brown S.J."/>
            <person name="Bucher G."/>
            <person name="Friedrich M."/>
            <person name="Grimmelikhuijzen C.J."/>
            <person name="Klingler M."/>
            <person name="Lorenzen M."/>
            <person name="Richards S."/>
            <person name="Roth S."/>
            <person name="Schroder R."/>
            <person name="Tautz D."/>
            <person name="Zdobnov E.M."/>
            <person name="Muzny D."/>
            <person name="Gibbs R.A."/>
            <person name="Weinstock G.M."/>
            <person name="Attaway T."/>
            <person name="Bell S."/>
            <person name="Buhay C.J."/>
            <person name="Chandrabose M.N."/>
            <person name="Chavez D."/>
            <person name="Clerk-Blankenburg K.P."/>
            <person name="Cree A."/>
            <person name="Dao M."/>
            <person name="Davis C."/>
            <person name="Chacko J."/>
            <person name="Dinh H."/>
            <person name="Dugan-Rocha S."/>
            <person name="Fowler G."/>
            <person name="Garner T.T."/>
            <person name="Garnes J."/>
            <person name="Gnirke A."/>
            <person name="Hawes A."/>
            <person name="Hernandez J."/>
            <person name="Hines S."/>
            <person name="Holder M."/>
            <person name="Hume J."/>
            <person name="Jhangiani S.N."/>
            <person name="Joshi V."/>
            <person name="Khan Z.M."/>
            <person name="Jackson L."/>
            <person name="Kovar C."/>
            <person name="Kowis A."/>
            <person name="Lee S."/>
            <person name="Lewis L.R."/>
            <person name="Margolis J."/>
            <person name="Morgan M."/>
            <person name="Nazareth L.V."/>
            <person name="Nguyen N."/>
            <person name="Okwuonu G."/>
            <person name="Parker D."/>
            <person name="Richards S."/>
            <person name="Ruiz S.J."/>
            <person name="Santibanez J."/>
            <person name="Savard J."/>
            <person name="Scherer S.E."/>
            <person name="Schneider B."/>
            <person name="Sodergren E."/>
            <person name="Tautz D."/>
            <person name="Vattahil S."/>
            <person name="Villasana D."/>
            <person name="White C.S."/>
            <person name="Wright R."/>
            <person name="Park Y."/>
            <person name="Beeman R.W."/>
            <person name="Lord J."/>
            <person name="Oppert B."/>
            <person name="Lorenzen M."/>
            <person name="Brown S."/>
            <person name="Wang L."/>
            <person name="Savard J."/>
            <person name="Tautz D."/>
            <person name="Richards S."/>
            <person name="Weinstock G."/>
            <person name="Gibbs R.A."/>
            <person name="Liu Y."/>
            <person name="Worley K."/>
            <person name="Weinstock G."/>
            <person name="Elsik C.G."/>
            <person name="Reese J.T."/>
            <person name="Elhaik E."/>
            <person name="Landan G."/>
            <person name="Graur D."/>
            <person name="Arensburger P."/>
            <person name="Atkinson P."/>
            <person name="Beeman R.W."/>
            <person name="Beidler J."/>
            <person name="Brown S.J."/>
            <person name="Demuth J.P."/>
            <person name="Drury D.W."/>
            <person name="Du Y.Z."/>
            <person name="Fujiwara H."/>
            <person name="Lorenzen M."/>
            <person name="Maselli V."/>
            <person name="Osanai M."/>
            <person name="Park Y."/>
            <person name="Robertson H.M."/>
            <person name="Tu Z."/>
            <person name="Wang J.J."/>
            <person name="Wang S."/>
            <person name="Richards S."/>
            <person name="Song H."/>
            <person name="Zhang L."/>
            <person name="Sodergren E."/>
            <person name="Werner D."/>
            <person name="Stanke M."/>
            <person name="Morgenstern B."/>
            <person name="Solovyev V."/>
            <person name="Kosarev P."/>
            <person name="Brown G."/>
            <person name="Chen H.C."/>
            <person name="Ermolaeva O."/>
            <person name="Hlavina W."/>
            <person name="Kapustin Y."/>
            <person name="Kiryutin B."/>
            <person name="Kitts P."/>
            <person name="Maglott D."/>
            <person name="Pruitt K."/>
            <person name="Sapojnikov V."/>
            <person name="Souvorov A."/>
            <person name="Mackey A.J."/>
            <person name="Waterhouse R.M."/>
            <person name="Wyder S."/>
            <person name="Zdobnov E.M."/>
            <person name="Zdobnov E.M."/>
            <person name="Wyder S."/>
            <person name="Kriventseva E.V."/>
            <person name="Kadowaki T."/>
            <person name="Bork P."/>
            <person name="Aranda M."/>
            <person name="Bao R."/>
            <person name="Beermann A."/>
            <person name="Berns N."/>
            <person name="Bolognesi R."/>
            <person name="Bonneton F."/>
            <person name="Bopp D."/>
            <person name="Brown S.J."/>
            <person name="Bucher G."/>
            <person name="Butts T."/>
            <person name="Chaumot A."/>
            <person name="Denell R.E."/>
            <person name="Ferrier D.E."/>
            <person name="Friedrich M."/>
            <person name="Gordon C.M."/>
            <person name="Jindra M."/>
            <person name="Klingler M."/>
            <person name="Lan Q."/>
            <person name="Lattorff H.M."/>
            <person name="Laudet V."/>
            <person name="von Levetsow C."/>
            <person name="Liu Z."/>
            <person name="Lutz R."/>
            <person name="Lynch J.A."/>
            <person name="da Fonseca R.N."/>
            <person name="Posnien N."/>
            <person name="Reuter R."/>
            <person name="Roth S."/>
            <person name="Savard J."/>
            <person name="Schinko J.B."/>
            <person name="Schmitt C."/>
            <person name="Schoppmeier M."/>
            <person name="Schroder R."/>
            <person name="Shippy T.D."/>
            <person name="Simonnet F."/>
            <person name="Marques-Souza H."/>
            <person name="Tautz D."/>
            <person name="Tomoyasu Y."/>
            <person name="Trauner J."/>
            <person name="Van der Zee M."/>
            <person name="Vervoort M."/>
            <person name="Wittkopp N."/>
            <person name="Wimmer E.A."/>
            <person name="Yang X."/>
            <person name="Jones A.K."/>
            <person name="Sattelle D.B."/>
            <person name="Ebert P.R."/>
            <person name="Nelson D."/>
            <person name="Scott J.G."/>
            <person name="Beeman R.W."/>
            <person name="Muthukrishnan S."/>
            <person name="Kramer K.J."/>
            <person name="Arakane Y."/>
            <person name="Beeman R.W."/>
            <person name="Zhu Q."/>
            <person name="Hogenkamp D."/>
            <person name="Dixit R."/>
            <person name="Oppert B."/>
            <person name="Jiang H."/>
            <person name="Zou Z."/>
            <person name="Marshall J."/>
            <person name="Elpidina E."/>
            <person name="Vinokurov K."/>
            <person name="Oppert C."/>
            <person name="Zou Z."/>
            <person name="Evans J."/>
            <person name="Lu Z."/>
            <person name="Zhao P."/>
            <person name="Sumathipala N."/>
            <person name="Altincicek B."/>
            <person name="Vilcinskas A."/>
            <person name="Williams M."/>
            <person name="Hultmark D."/>
            <person name="Hetru C."/>
            <person name="Jiang H."/>
            <person name="Grimmelikhuijzen C.J."/>
            <person name="Hauser F."/>
            <person name="Cazzamali G."/>
            <person name="Williamson M."/>
            <person name="Park Y."/>
            <person name="Li B."/>
            <person name="Tanaka Y."/>
            <person name="Predel R."/>
            <person name="Neupert S."/>
            <person name="Schachtner J."/>
            <person name="Verleyen P."/>
            <person name="Raible F."/>
            <person name="Bork P."/>
            <person name="Friedrich M."/>
            <person name="Walden K.K."/>
            <person name="Robertson H.M."/>
            <person name="Angeli S."/>
            <person name="Foret S."/>
            <person name="Bucher G."/>
            <person name="Schuetz S."/>
            <person name="Maleszka R."/>
            <person name="Wimmer E.A."/>
            <person name="Beeman R.W."/>
            <person name="Lorenzen M."/>
            <person name="Tomoyasu Y."/>
            <person name="Miller S.C."/>
            <person name="Grossmann D."/>
            <person name="Bucher G."/>
        </authorList>
    </citation>
    <scope>NUCLEOTIDE SEQUENCE [LARGE SCALE GENOMIC DNA]</scope>
    <source>
        <strain evidence="2 3">Georgia GA2</strain>
    </source>
</reference>
<dbReference type="InterPro" id="IPR005135">
    <property type="entry name" value="Endo/exonuclease/phosphatase"/>
</dbReference>
<dbReference type="PROSITE" id="PS50878">
    <property type="entry name" value="RT_POL"/>
    <property type="match status" value="1"/>
</dbReference>
<dbReference type="GO" id="GO:0003964">
    <property type="term" value="F:RNA-directed DNA polymerase activity"/>
    <property type="evidence" value="ECO:0007669"/>
    <property type="project" value="UniProtKB-KW"/>
</dbReference>
<sequence length="779" mass="89380">MLDNILSPPPYKTFLFGDLNSKHTTWNCQLNNTNGNLILNYTDTNNLEVIFPINSHTHFPYNINHNPSTIDIGIIKNLNCTTPITLDPLPSDHLPIYTEIKLNNPISLNPNNYNKNINWKKFKNILKTIPSITKIDNKDELDQAVQKINTNIQNAIKHSSQNATSQNKYILKLPTTLLDEIKLNRKLRKRLNTYPNNALKQQINTQTQSIQSQISQIKTENWNNKVKQITNKNKNSLWNLARNLKRNTINYTLPPLINPTDNTKLYSNSDKANIIAQVFHKVHTMNNSLGDQETIIKTNKVIKAFEAINPPTPTDQIPSNSEINNIISKIKASKTPGEDKIYGAMIKNLPKATLVSIYTILKTSISLQHFPKNWKNALIIPIKKPNKNHSLPSNYRPISLLPILSKILEKLILNRLKRFLKANNILIPEQFGFKDKHNTTLQLARIVDTISTSYTNNKISTLISLDIEKAFDTVWHQGLIIKLLKFKIPHYLTKIIKSFLDNRTFQVSLKNTLSKKHPIPAGVPQGAVLSPTLFNLYINDIPRSSNTTLSLFADDTALISQSWQAKIANTKIQSHLDKLSQFYNKWKIKINASKTTLTHFTHKKKFKTTTIHINNFPISPTPDTKLLGLTLDKKLTFTKHINNVINKAQTAYVTLLPLLNYKSPLTIELKTYIYQTYILPIILYASPIWSPLTNQQNIDKIQKFQNKILRTITNLPKYTLTTELHKTTNTLTIKNKLSQINKNFFQEQIKKTNLTKNIANLNHLNRNFKFRKKLLSSYT</sequence>
<dbReference type="AlphaFoldDB" id="D7GYA5"/>
<dbReference type="EMBL" id="KQ973363">
    <property type="protein sequence ID" value="EFA13335.2"/>
    <property type="molecule type" value="Genomic_DNA"/>
</dbReference>
<proteinExistence type="predicted"/>
<feature type="domain" description="Reverse transcriptase" evidence="1">
    <location>
        <begin position="363"/>
        <end position="631"/>
    </location>
</feature>
<dbReference type="SUPFAM" id="SSF56672">
    <property type="entry name" value="DNA/RNA polymerases"/>
    <property type="match status" value="1"/>
</dbReference>
<dbReference type="InterPro" id="IPR000477">
    <property type="entry name" value="RT_dom"/>
</dbReference>
<dbReference type="InParanoid" id="D7GYA5"/>
<organism evidence="2 3">
    <name type="scientific">Tribolium castaneum</name>
    <name type="common">Red flour beetle</name>
    <dbReference type="NCBI Taxonomy" id="7070"/>
    <lineage>
        <taxon>Eukaryota</taxon>
        <taxon>Metazoa</taxon>
        <taxon>Ecdysozoa</taxon>
        <taxon>Arthropoda</taxon>
        <taxon>Hexapoda</taxon>
        <taxon>Insecta</taxon>
        <taxon>Pterygota</taxon>
        <taxon>Neoptera</taxon>
        <taxon>Endopterygota</taxon>
        <taxon>Coleoptera</taxon>
        <taxon>Polyphaga</taxon>
        <taxon>Cucujiformia</taxon>
        <taxon>Tenebrionidae</taxon>
        <taxon>Tenebrionidae incertae sedis</taxon>
        <taxon>Tribolium</taxon>
    </lineage>
</organism>
<name>D7GYA5_TRICA</name>
<dbReference type="CDD" id="cd01650">
    <property type="entry name" value="RT_nLTR_like"/>
    <property type="match status" value="1"/>
</dbReference>
<evidence type="ECO:0000313" key="3">
    <source>
        <dbReference type="Proteomes" id="UP000007266"/>
    </source>
</evidence>
<evidence type="ECO:0000259" key="1">
    <source>
        <dbReference type="PROSITE" id="PS50878"/>
    </source>
</evidence>
<dbReference type="Gene3D" id="3.60.10.10">
    <property type="entry name" value="Endonuclease/exonuclease/phosphatase"/>
    <property type="match status" value="1"/>
</dbReference>
<dbReference type="InterPro" id="IPR043502">
    <property type="entry name" value="DNA/RNA_pol_sf"/>
</dbReference>
<gene>
    <name evidence="2" type="primary">AUGUSTUS-3.0.2_06964</name>
    <name evidence="2" type="ORF">TcasGA2_TC006964</name>
</gene>
<dbReference type="STRING" id="7070.D7GYA5"/>
<dbReference type="PANTHER" id="PTHR36688">
    <property type="entry name" value="ENDO/EXONUCLEASE/PHOSPHATASE DOMAIN-CONTAINING PROTEIN"/>
    <property type="match status" value="1"/>
</dbReference>
<dbReference type="InterPro" id="IPR043128">
    <property type="entry name" value="Rev_trsase/Diguanyl_cyclase"/>
</dbReference>
<dbReference type="SUPFAM" id="SSF56219">
    <property type="entry name" value="DNase I-like"/>
    <property type="match status" value="1"/>
</dbReference>
<keyword evidence="2" id="KW-0548">Nucleotidyltransferase</keyword>
<reference evidence="2 3" key="2">
    <citation type="journal article" date="2010" name="Nucleic Acids Res.">
        <title>BeetleBase in 2010: revisions to provide comprehensive genomic information for Tribolium castaneum.</title>
        <authorList>
            <person name="Kim H.S."/>
            <person name="Murphy T."/>
            <person name="Xia J."/>
            <person name="Caragea D."/>
            <person name="Park Y."/>
            <person name="Beeman R.W."/>
            <person name="Lorenzen M.D."/>
            <person name="Butcher S."/>
            <person name="Manak J.R."/>
            <person name="Brown S.J."/>
        </authorList>
    </citation>
    <scope>NUCLEOTIDE SEQUENCE [LARGE SCALE GENOMIC DNA]</scope>
    <source>
        <strain evidence="2 3">Georgia GA2</strain>
    </source>
</reference>
<dbReference type="Pfam" id="PF14529">
    <property type="entry name" value="Exo_endo_phos_2"/>
    <property type="match status" value="1"/>
</dbReference>
<dbReference type="Gene3D" id="3.30.70.270">
    <property type="match status" value="1"/>
</dbReference>
<keyword evidence="3" id="KW-1185">Reference proteome</keyword>
<evidence type="ECO:0000313" key="2">
    <source>
        <dbReference type="EMBL" id="EFA13335.2"/>
    </source>
</evidence>
<dbReference type="InterPro" id="IPR036691">
    <property type="entry name" value="Endo/exonu/phosph_ase_sf"/>
</dbReference>
<protein>
    <submittedName>
        <fullName evidence="2">Putative RNA-directed DNA polymerase from transposon X-element-like Protein</fullName>
    </submittedName>
</protein>
<dbReference type="Pfam" id="PF00078">
    <property type="entry name" value="RVT_1"/>
    <property type="match status" value="1"/>
</dbReference>
<dbReference type="eggNOG" id="KOG1075">
    <property type="taxonomic scope" value="Eukaryota"/>
</dbReference>
<keyword evidence="2" id="KW-0695">RNA-directed DNA polymerase</keyword>
<dbReference type="PANTHER" id="PTHR36688:SF2">
    <property type="entry name" value="ENDONUCLEASE_EXONUCLEASE_PHOSPHATASE DOMAIN-CONTAINING PROTEIN"/>
    <property type="match status" value="1"/>
</dbReference>
<dbReference type="HOGENOM" id="CLU_332706_0_0_1"/>
<dbReference type="eggNOG" id="KOG4012">
    <property type="taxonomic scope" value="Eukaryota"/>
</dbReference>
<dbReference type="Proteomes" id="UP000007266">
    <property type="component" value="Unassembled WGS sequence"/>
</dbReference>
<dbReference type="InterPro" id="IPR052560">
    <property type="entry name" value="RdDP_mobile_element"/>
</dbReference>
<dbReference type="OMA" id="INSHTHF"/>